<dbReference type="InterPro" id="IPR001709">
    <property type="entry name" value="Flavoprot_Pyr_Nucl_cyt_Rdtase"/>
</dbReference>
<keyword evidence="3" id="KW-0001">2Fe-2S</keyword>
<evidence type="ECO:0000259" key="9">
    <source>
        <dbReference type="PROSITE" id="PS51085"/>
    </source>
</evidence>
<evidence type="ECO:0000256" key="7">
    <source>
        <dbReference type="ARBA" id="ARBA00023004"/>
    </source>
</evidence>
<organism evidence="11 12">
    <name type="scientific">Flavobacterium humidisoli</name>
    <dbReference type="NCBI Taxonomy" id="2937442"/>
    <lineage>
        <taxon>Bacteria</taxon>
        <taxon>Pseudomonadati</taxon>
        <taxon>Bacteroidota</taxon>
        <taxon>Flavobacteriia</taxon>
        <taxon>Flavobacteriales</taxon>
        <taxon>Flavobacteriaceae</taxon>
        <taxon>Flavobacterium</taxon>
    </lineage>
</organism>
<dbReference type="SUPFAM" id="SSF63380">
    <property type="entry name" value="Riboflavin synthase domain-like"/>
    <property type="match status" value="1"/>
</dbReference>
<evidence type="ECO:0000259" key="10">
    <source>
        <dbReference type="PROSITE" id="PS51384"/>
    </source>
</evidence>
<evidence type="ECO:0000313" key="11">
    <source>
        <dbReference type="EMBL" id="UPZ16077.1"/>
    </source>
</evidence>
<reference evidence="11 12" key="1">
    <citation type="submission" date="2022-04" db="EMBL/GenBank/DDBJ databases">
        <authorList>
            <person name="Ra J.-S."/>
            <person name="Kim S.-B."/>
        </authorList>
    </citation>
    <scope>NUCLEOTIDE SEQUENCE [LARGE SCALE GENOMIC DNA]</scope>
    <source>
        <strain evidence="11 12">MMS21-Er5</strain>
    </source>
</reference>
<dbReference type="PANTHER" id="PTHR47354:SF8">
    <property type="entry name" value="1,2-PHENYLACETYL-COA EPOXIDASE, SUBUNIT E"/>
    <property type="match status" value="1"/>
</dbReference>
<evidence type="ECO:0000256" key="1">
    <source>
        <dbReference type="ARBA" id="ARBA00001974"/>
    </source>
</evidence>
<evidence type="ECO:0000313" key="12">
    <source>
        <dbReference type="Proteomes" id="UP000829998"/>
    </source>
</evidence>
<dbReference type="InterPro" id="IPR017938">
    <property type="entry name" value="Riboflavin_synthase-like_b-brl"/>
</dbReference>
<evidence type="ECO:0000256" key="2">
    <source>
        <dbReference type="ARBA" id="ARBA00022630"/>
    </source>
</evidence>
<dbReference type="InterPro" id="IPR008333">
    <property type="entry name" value="Cbr1-like_FAD-bd_dom"/>
</dbReference>
<feature type="domain" description="2Fe-2S ferredoxin-type" evidence="9">
    <location>
        <begin position="256"/>
        <end position="342"/>
    </location>
</feature>
<dbReference type="SUPFAM" id="SSF52343">
    <property type="entry name" value="Ferredoxin reductase-like, C-terminal NADP-linked domain"/>
    <property type="match status" value="1"/>
</dbReference>
<dbReference type="Pfam" id="PF00175">
    <property type="entry name" value="NAD_binding_1"/>
    <property type="match status" value="1"/>
</dbReference>
<name>A0ABY4LSN1_9FLAO</name>
<accession>A0ABY4LSN1</accession>
<dbReference type="SUPFAM" id="SSF54292">
    <property type="entry name" value="2Fe-2S ferredoxin-like"/>
    <property type="match status" value="1"/>
</dbReference>
<dbReference type="InterPro" id="IPR006058">
    <property type="entry name" value="2Fe2S_fd_BS"/>
</dbReference>
<keyword evidence="8" id="KW-0411">Iron-sulfur</keyword>
<evidence type="ECO:0000256" key="6">
    <source>
        <dbReference type="ARBA" id="ARBA00023002"/>
    </source>
</evidence>
<keyword evidence="7" id="KW-0408">Iron</keyword>
<keyword evidence="4" id="KW-0479">Metal-binding</keyword>
<comment type="cofactor">
    <cofactor evidence="1">
        <name>FAD</name>
        <dbReference type="ChEBI" id="CHEBI:57692"/>
    </cofactor>
</comment>
<evidence type="ECO:0000256" key="8">
    <source>
        <dbReference type="ARBA" id="ARBA00023014"/>
    </source>
</evidence>
<dbReference type="Gene3D" id="3.10.20.30">
    <property type="match status" value="1"/>
</dbReference>
<dbReference type="PROSITE" id="PS00197">
    <property type="entry name" value="2FE2S_FER_1"/>
    <property type="match status" value="1"/>
</dbReference>
<dbReference type="InterPro" id="IPR050415">
    <property type="entry name" value="MRET"/>
</dbReference>
<evidence type="ECO:0000256" key="4">
    <source>
        <dbReference type="ARBA" id="ARBA00022723"/>
    </source>
</evidence>
<keyword evidence="12" id="KW-1185">Reference proteome</keyword>
<keyword evidence="6" id="KW-0560">Oxidoreductase</keyword>
<dbReference type="Gene3D" id="2.40.30.10">
    <property type="entry name" value="Translation factors"/>
    <property type="match status" value="1"/>
</dbReference>
<protein>
    <submittedName>
        <fullName evidence="11">Iron-sulfur cluster-binding domain-containing protein</fullName>
    </submittedName>
</protein>
<dbReference type="InterPro" id="IPR036010">
    <property type="entry name" value="2Fe-2S_ferredoxin-like_sf"/>
</dbReference>
<dbReference type="InterPro" id="IPR017927">
    <property type="entry name" value="FAD-bd_FR_type"/>
</dbReference>
<dbReference type="InterPro" id="IPR001041">
    <property type="entry name" value="2Fe-2S_ferredoxin-type"/>
</dbReference>
<dbReference type="InterPro" id="IPR012675">
    <property type="entry name" value="Beta-grasp_dom_sf"/>
</dbReference>
<dbReference type="PANTHER" id="PTHR47354">
    <property type="entry name" value="NADH OXIDOREDUCTASE HCR"/>
    <property type="match status" value="1"/>
</dbReference>
<evidence type="ECO:0000256" key="3">
    <source>
        <dbReference type="ARBA" id="ARBA00022714"/>
    </source>
</evidence>
<dbReference type="Pfam" id="PF00111">
    <property type="entry name" value="Fer2"/>
    <property type="match status" value="1"/>
</dbReference>
<dbReference type="RefSeq" id="WP_248728252.1">
    <property type="nucleotide sequence ID" value="NZ_CP096829.1"/>
</dbReference>
<dbReference type="Gene3D" id="3.40.50.80">
    <property type="entry name" value="Nucleotide-binding domain of ferredoxin-NADP reductase (FNR) module"/>
    <property type="match status" value="1"/>
</dbReference>
<gene>
    <name evidence="11" type="ORF">M0M44_01730</name>
</gene>
<proteinExistence type="predicted"/>
<dbReference type="EMBL" id="CP096829">
    <property type="protein sequence ID" value="UPZ16077.1"/>
    <property type="molecule type" value="Genomic_DNA"/>
</dbReference>
<dbReference type="CDD" id="cd00207">
    <property type="entry name" value="fer2"/>
    <property type="match status" value="1"/>
</dbReference>
<dbReference type="PRINTS" id="PR00371">
    <property type="entry name" value="FPNCR"/>
</dbReference>
<dbReference type="PROSITE" id="PS51085">
    <property type="entry name" value="2FE2S_FER_2"/>
    <property type="match status" value="1"/>
</dbReference>
<keyword evidence="5" id="KW-0274">FAD</keyword>
<dbReference type="Proteomes" id="UP000829998">
    <property type="component" value="Chromosome"/>
</dbReference>
<dbReference type="PRINTS" id="PR00410">
    <property type="entry name" value="PHEHYDRXLASE"/>
</dbReference>
<sequence>MKKYTLKVQEVRKETKDTVTVCFKQPGLKKIKYLAGQYLTLQFRINGRRYIRPYSFSSAPVIDSTLDITVKRVTGGIISNHINDNIKVDDVIEVYEPIGDFVFENSQDVRGVTFWGVGSGITPLFSMIKDILVNQPSVDVHLVYGNKSNSSIIFKKQFEQLKVDYVSRFKVWNFFSQEEFFEEDSHNKKGRIHKKFVEDLMKSTHSTDRHYICGPIELKKTVKKTLIELGYSENSIFSEDFELIKNPEDFKDILDQEVLLSFEGLERNIKVNKGKSVLEEALGLGIELPYSCQTGNCSTCKGILKSGQLKMIGLDRPRTDLTENEYLLCCSYPLTGNVCIEV</sequence>
<dbReference type="PROSITE" id="PS51384">
    <property type="entry name" value="FAD_FR"/>
    <property type="match status" value="1"/>
</dbReference>
<dbReference type="InterPro" id="IPR001433">
    <property type="entry name" value="OxRdtase_FAD/NAD-bd"/>
</dbReference>
<keyword evidence="2" id="KW-0285">Flavoprotein</keyword>
<dbReference type="Pfam" id="PF00970">
    <property type="entry name" value="FAD_binding_6"/>
    <property type="match status" value="1"/>
</dbReference>
<dbReference type="InterPro" id="IPR039261">
    <property type="entry name" value="FNR_nucleotide-bd"/>
</dbReference>
<evidence type="ECO:0000256" key="5">
    <source>
        <dbReference type="ARBA" id="ARBA00022827"/>
    </source>
</evidence>
<feature type="domain" description="FAD-binding FR-type" evidence="10">
    <location>
        <begin position="1"/>
        <end position="104"/>
    </location>
</feature>